<dbReference type="Proteomes" id="UP000016922">
    <property type="component" value="Unassembled WGS sequence"/>
</dbReference>
<dbReference type="OrthoDB" id="2937326at2759"/>
<dbReference type="InterPro" id="IPR056121">
    <property type="entry name" value="DUF7704"/>
</dbReference>
<keyword evidence="4" id="KW-1185">Reference proteome</keyword>
<keyword evidence="1" id="KW-0472">Membrane</keyword>
<keyword evidence="1" id="KW-1133">Transmembrane helix</keyword>
<keyword evidence="1" id="KW-0812">Transmembrane</keyword>
<dbReference type="RefSeq" id="XP_008088397.1">
    <property type="nucleotide sequence ID" value="XM_008090206.1"/>
</dbReference>
<dbReference type="GeneID" id="19467210"/>
<evidence type="ECO:0000256" key="1">
    <source>
        <dbReference type="SAM" id="Phobius"/>
    </source>
</evidence>
<proteinExistence type="predicted"/>
<feature type="transmembrane region" description="Helical" evidence="1">
    <location>
        <begin position="55"/>
        <end position="75"/>
    </location>
</feature>
<sequence length="156" mass="16987">MASILPTVPRFVLTIFEPLSLLAGAVAPFLSTDWFVAKQLPLSALEPLSANSRMVALQLGNIYLLLAMVGIAVLYTTTEPRVVRNYVIALLIADVGHVAVTCWVMDYESLTDIANWNAMAWGNIGVTAFLFSVRTSYLLGLFGDDHLPTTAIKKSN</sequence>
<feature type="transmembrane region" description="Helical" evidence="1">
    <location>
        <begin position="113"/>
        <end position="133"/>
    </location>
</feature>
<dbReference type="OMA" id="DPWAWQN"/>
<accession>S3CGE4</accession>
<name>S3CGE4_GLAL2</name>
<evidence type="ECO:0000313" key="3">
    <source>
        <dbReference type="EMBL" id="EPE24309.1"/>
    </source>
</evidence>
<dbReference type="PANTHER" id="PTHR37019:SF2">
    <property type="entry name" value="EXPERA DOMAIN-CONTAINING PROTEIN"/>
    <property type="match status" value="1"/>
</dbReference>
<dbReference type="HOGENOM" id="CLU_112091_3_2_1"/>
<dbReference type="PANTHER" id="PTHR37019">
    <property type="entry name" value="CHROMOSOME 1, WHOLE GENOME SHOTGUN SEQUENCE"/>
    <property type="match status" value="1"/>
</dbReference>
<reference evidence="3 4" key="1">
    <citation type="journal article" date="2013" name="BMC Genomics">
        <title>Genomics-driven discovery of the pneumocandin biosynthetic gene cluster in the fungus Glarea lozoyensis.</title>
        <authorList>
            <person name="Chen L."/>
            <person name="Yue Q."/>
            <person name="Zhang X."/>
            <person name="Xiang M."/>
            <person name="Wang C."/>
            <person name="Li S."/>
            <person name="Che Y."/>
            <person name="Ortiz-Lopez F.J."/>
            <person name="Bills G.F."/>
            <person name="Liu X."/>
            <person name="An Z."/>
        </authorList>
    </citation>
    <scope>NUCLEOTIDE SEQUENCE [LARGE SCALE GENOMIC DNA]</scope>
    <source>
        <strain evidence="4">ATCC 20868 / MF5171</strain>
    </source>
</reference>
<gene>
    <name evidence="3" type="ORF">GLAREA_08160</name>
</gene>
<dbReference type="Pfam" id="PF24803">
    <property type="entry name" value="DUF7704"/>
    <property type="match status" value="1"/>
</dbReference>
<protein>
    <recommendedName>
        <fullName evidence="2">DUF7704 domain-containing protein</fullName>
    </recommendedName>
</protein>
<dbReference type="KEGG" id="glz:GLAREA_08160"/>
<evidence type="ECO:0000313" key="4">
    <source>
        <dbReference type="Proteomes" id="UP000016922"/>
    </source>
</evidence>
<feature type="transmembrane region" description="Helical" evidence="1">
    <location>
        <begin position="12"/>
        <end position="35"/>
    </location>
</feature>
<feature type="transmembrane region" description="Helical" evidence="1">
    <location>
        <begin position="87"/>
        <end position="107"/>
    </location>
</feature>
<feature type="domain" description="DUF7704" evidence="2">
    <location>
        <begin position="2"/>
        <end position="143"/>
    </location>
</feature>
<organism evidence="3 4">
    <name type="scientific">Glarea lozoyensis (strain ATCC 20868 / MF5171)</name>
    <dbReference type="NCBI Taxonomy" id="1116229"/>
    <lineage>
        <taxon>Eukaryota</taxon>
        <taxon>Fungi</taxon>
        <taxon>Dikarya</taxon>
        <taxon>Ascomycota</taxon>
        <taxon>Pezizomycotina</taxon>
        <taxon>Leotiomycetes</taxon>
        <taxon>Helotiales</taxon>
        <taxon>Helotiaceae</taxon>
        <taxon>Glarea</taxon>
    </lineage>
</organism>
<dbReference type="eggNOG" id="ENOG502S8N7">
    <property type="taxonomic scope" value="Eukaryota"/>
</dbReference>
<dbReference type="STRING" id="1116229.S3CGE4"/>
<dbReference type="AlphaFoldDB" id="S3CGE4"/>
<evidence type="ECO:0000259" key="2">
    <source>
        <dbReference type="Pfam" id="PF24803"/>
    </source>
</evidence>
<dbReference type="EMBL" id="KE145373">
    <property type="protein sequence ID" value="EPE24309.1"/>
    <property type="molecule type" value="Genomic_DNA"/>
</dbReference>